<evidence type="ECO:0000256" key="6">
    <source>
        <dbReference type="ARBA" id="ARBA00022741"/>
    </source>
</evidence>
<dbReference type="EMBL" id="SOZD01000003">
    <property type="protein sequence ID" value="TFF22819.1"/>
    <property type="molecule type" value="Genomic_DNA"/>
</dbReference>
<evidence type="ECO:0000256" key="5">
    <source>
        <dbReference type="ARBA" id="ARBA00022694"/>
    </source>
</evidence>
<dbReference type="AlphaFoldDB" id="A0A4Y8RIE2"/>
<dbReference type="Gene3D" id="3.40.50.300">
    <property type="entry name" value="P-loop containing nucleotide triphosphate hydrolases"/>
    <property type="match status" value="1"/>
</dbReference>
<evidence type="ECO:0000256" key="9">
    <source>
        <dbReference type="ARBA" id="ARBA00049563"/>
    </source>
</evidence>
<dbReference type="InterPro" id="IPR027417">
    <property type="entry name" value="P-loop_NTPase"/>
</dbReference>
<keyword evidence="5 10" id="KW-0819">tRNA processing</keyword>
<comment type="caution">
    <text evidence="10">Lacks conserved residue(s) required for the propagation of feature annotation.</text>
</comment>
<evidence type="ECO:0000256" key="2">
    <source>
        <dbReference type="ARBA" id="ARBA00003213"/>
    </source>
</evidence>
<evidence type="ECO:0000256" key="12">
    <source>
        <dbReference type="RuleBase" id="RU003784"/>
    </source>
</evidence>
<evidence type="ECO:0000256" key="7">
    <source>
        <dbReference type="ARBA" id="ARBA00022840"/>
    </source>
</evidence>
<keyword evidence="15" id="KW-1185">Reference proteome</keyword>
<comment type="function">
    <text evidence="2 10 12">Catalyzes the transfer of a dimethylallyl group onto the adenine at position 37 in tRNAs that read codons beginning with uridine, leading to the formation of N6-(dimethylallyl)adenosine (i(6)A).</text>
</comment>
<keyword evidence="4 10" id="KW-0808">Transferase</keyword>
<dbReference type="NCBIfam" id="TIGR00174">
    <property type="entry name" value="miaA"/>
    <property type="match status" value="1"/>
</dbReference>
<dbReference type="Gene3D" id="1.10.20.140">
    <property type="match status" value="1"/>
</dbReference>
<dbReference type="FunFam" id="1.10.20.140:FF:000001">
    <property type="entry name" value="tRNA dimethylallyltransferase"/>
    <property type="match status" value="1"/>
</dbReference>
<dbReference type="OrthoDB" id="9776390at2"/>
<gene>
    <name evidence="10 14" type="primary">miaA</name>
    <name evidence="14" type="ORF">E3C22_10145</name>
</gene>
<protein>
    <recommendedName>
        <fullName evidence="10">tRNA dimethylallyltransferase</fullName>
        <ecNumber evidence="10">2.5.1.75</ecNumber>
    </recommendedName>
    <alternativeName>
        <fullName evidence="10">Dimethylallyl diphosphate:tRNA dimethylallyltransferase</fullName>
        <shortName evidence="10">DMAPP:tRNA dimethylallyltransferase</shortName>
        <shortName evidence="10">DMATase</shortName>
    </alternativeName>
    <alternativeName>
        <fullName evidence="10">Isopentenyl-diphosphate:tRNA isopentenyltransferase</fullName>
        <shortName evidence="10">IPP transferase</shortName>
        <shortName evidence="10">IPPT</shortName>
        <shortName evidence="10">IPTase</shortName>
    </alternativeName>
</protein>
<keyword evidence="8 10" id="KW-0460">Magnesium</keyword>
<keyword evidence="6 10" id="KW-0547">Nucleotide-binding</keyword>
<comment type="cofactor">
    <cofactor evidence="1 10">
        <name>Mg(2+)</name>
        <dbReference type="ChEBI" id="CHEBI:18420"/>
    </cofactor>
</comment>
<name>A0A4Y8RIE2_9HYPH</name>
<dbReference type="Proteomes" id="UP000298179">
    <property type="component" value="Unassembled WGS sequence"/>
</dbReference>
<feature type="region of interest" description="Interaction with substrate tRNA" evidence="10">
    <location>
        <begin position="161"/>
        <end position="165"/>
    </location>
</feature>
<dbReference type="RefSeq" id="WP_134761921.1">
    <property type="nucleotide sequence ID" value="NZ_SOZD01000003.1"/>
</dbReference>
<dbReference type="GO" id="GO:0005524">
    <property type="term" value="F:ATP binding"/>
    <property type="evidence" value="ECO:0007669"/>
    <property type="project" value="UniProtKB-UniRule"/>
</dbReference>
<feature type="binding site" evidence="10">
    <location>
        <begin position="12"/>
        <end position="19"/>
    </location>
    <ligand>
        <name>ATP</name>
        <dbReference type="ChEBI" id="CHEBI:30616"/>
    </ligand>
</feature>
<comment type="subunit">
    <text evidence="10">Monomer.</text>
</comment>
<dbReference type="Pfam" id="PF01715">
    <property type="entry name" value="IPPT"/>
    <property type="match status" value="1"/>
</dbReference>
<dbReference type="HAMAP" id="MF_00185">
    <property type="entry name" value="IPP_trans"/>
    <property type="match status" value="1"/>
</dbReference>
<evidence type="ECO:0000256" key="11">
    <source>
        <dbReference type="RuleBase" id="RU003783"/>
    </source>
</evidence>
<dbReference type="SUPFAM" id="SSF52540">
    <property type="entry name" value="P-loop containing nucleoside triphosphate hydrolases"/>
    <property type="match status" value="1"/>
</dbReference>
<feature type="binding site" evidence="10">
    <location>
        <begin position="14"/>
        <end position="19"/>
    </location>
    <ligand>
        <name>substrate</name>
    </ligand>
</feature>
<evidence type="ECO:0000256" key="3">
    <source>
        <dbReference type="ARBA" id="ARBA00005842"/>
    </source>
</evidence>
<reference evidence="14 15" key="1">
    <citation type="submission" date="2019-03" db="EMBL/GenBank/DDBJ databases">
        <title>Jiella endophytica sp. nov., a novel endophytic bacterium isolated from root of Ficus microcarpa Linn. f.</title>
        <authorList>
            <person name="Tuo L."/>
        </authorList>
    </citation>
    <scope>NUCLEOTIDE SEQUENCE [LARGE SCALE GENOMIC DNA]</scope>
    <source>
        <strain evidence="14 15">CBS5Q-3</strain>
    </source>
</reference>
<dbReference type="PANTHER" id="PTHR11088:SF60">
    <property type="entry name" value="TRNA DIMETHYLALLYLTRANSFERASE"/>
    <property type="match status" value="1"/>
</dbReference>
<dbReference type="GO" id="GO:0052381">
    <property type="term" value="F:tRNA dimethylallyltransferase activity"/>
    <property type="evidence" value="ECO:0007669"/>
    <property type="project" value="UniProtKB-UniRule"/>
</dbReference>
<comment type="caution">
    <text evidence="14">The sequence shown here is derived from an EMBL/GenBank/DDBJ whole genome shotgun (WGS) entry which is preliminary data.</text>
</comment>
<keyword evidence="7 10" id="KW-0067">ATP-binding</keyword>
<dbReference type="InterPro" id="IPR039657">
    <property type="entry name" value="Dimethylallyltransferase"/>
</dbReference>
<comment type="catalytic activity">
    <reaction evidence="9 10 11">
        <text>adenosine(37) in tRNA + dimethylallyl diphosphate = N(6)-dimethylallyladenosine(37) in tRNA + diphosphate</text>
        <dbReference type="Rhea" id="RHEA:26482"/>
        <dbReference type="Rhea" id="RHEA-COMP:10162"/>
        <dbReference type="Rhea" id="RHEA-COMP:10375"/>
        <dbReference type="ChEBI" id="CHEBI:33019"/>
        <dbReference type="ChEBI" id="CHEBI:57623"/>
        <dbReference type="ChEBI" id="CHEBI:74411"/>
        <dbReference type="ChEBI" id="CHEBI:74415"/>
        <dbReference type="EC" id="2.5.1.75"/>
    </reaction>
</comment>
<proteinExistence type="inferred from homology"/>
<comment type="similarity">
    <text evidence="3 10 13">Belongs to the IPP transferase family.</text>
</comment>
<sequence>MTGKIEAILIAGPTASGKSRLAMELAERHGGAVVNADSLQVYDGLEILTARPAAEDLARVPHRLYGHVDPRADYSAGSYLKDAERVLGELRGAGLLPIFCGGTGLYFKALLGLLDEMPAVPQAIREKWRARLAEEGPQALHAELSRSDPATAARLTPSDGQRIARALEVGEVAGRSLSALQSGTGRALIDPDRARMVVLTPERAELRRRIAERFDAMPAAGALDEVRSFERRFASKGLADDRTVGKAIGLQELSDFLKGRTTYEAARERAIIRSRQYAKRQETWFRHQFDDRWRRIAAADALAVGLEG</sequence>
<dbReference type="InterPro" id="IPR018022">
    <property type="entry name" value="IPT"/>
</dbReference>
<evidence type="ECO:0000256" key="8">
    <source>
        <dbReference type="ARBA" id="ARBA00022842"/>
    </source>
</evidence>
<evidence type="ECO:0000256" key="1">
    <source>
        <dbReference type="ARBA" id="ARBA00001946"/>
    </source>
</evidence>
<feature type="site" description="Interaction with substrate tRNA" evidence="10">
    <location>
        <position position="125"/>
    </location>
</feature>
<feature type="region of interest" description="Interaction with substrate tRNA" evidence="10">
    <location>
        <begin position="37"/>
        <end position="40"/>
    </location>
</feature>
<dbReference type="PANTHER" id="PTHR11088">
    <property type="entry name" value="TRNA DIMETHYLALLYLTRANSFERASE"/>
    <property type="match status" value="1"/>
</dbReference>
<evidence type="ECO:0000313" key="14">
    <source>
        <dbReference type="EMBL" id="TFF22819.1"/>
    </source>
</evidence>
<dbReference type="GO" id="GO:0006400">
    <property type="term" value="P:tRNA modification"/>
    <property type="evidence" value="ECO:0007669"/>
    <property type="project" value="TreeGrafter"/>
</dbReference>
<evidence type="ECO:0000313" key="15">
    <source>
        <dbReference type="Proteomes" id="UP000298179"/>
    </source>
</evidence>
<evidence type="ECO:0000256" key="13">
    <source>
        <dbReference type="RuleBase" id="RU003785"/>
    </source>
</evidence>
<feature type="site" description="Interaction with substrate tRNA" evidence="10">
    <location>
        <position position="103"/>
    </location>
</feature>
<evidence type="ECO:0000256" key="4">
    <source>
        <dbReference type="ARBA" id="ARBA00022679"/>
    </source>
</evidence>
<accession>A0A4Y8RIE2</accession>
<organism evidence="14 15">
    <name type="scientific">Jiella endophytica</name>
    <dbReference type="NCBI Taxonomy" id="2558362"/>
    <lineage>
        <taxon>Bacteria</taxon>
        <taxon>Pseudomonadati</taxon>
        <taxon>Pseudomonadota</taxon>
        <taxon>Alphaproteobacteria</taxon>
        <taxon>Hyphomicrobiales</taxon>
        <taxon>Aurantimonadaceae</taxon>
        <taxon>Jiella</taxon>
    </lineage>
</organism>
<evidence type="ECO:0000256" key="10">
    <source>
        <dbReference type="HAMAP-Rule" id="MF_00185"/>
    </source>
</evidence>
<dbReference type="EC" id="2.5.1.75" evidence="10"/>